<protein>
    <submittedName>
        <fullName evidence="1">Uncharacterized protein</fullName>
    </submittedName>
</protein>
<sequence>MALTLSRYAAKMARSVQGRPQRTKMSFTVSDAMKSAHEVGAARASSSSHDSGLSVPVERGSGRLRFSVAPPNEIFTIRGNAGNAEPLRNATPVIYQQETRIKVLAFGPIAGNDTRPLSKRFVPPRENFQFLRRSAKRPISSTSADENLTIGL</sequence>
<proteinExistence type="predicted"/>
<name>A0A4Z2FTC0_9TELE</name>
<keyword evidence="2" id="KW-1185">Reference proteome</keyword>
<evidence type="ECO:0000313" key="1">
    <source>
        <dbReference type="EMBL" id="TNN44466.1"/>
    </source>
</evidence>
<comment type="caution">
    <text evidence="1">The sequence shown here is derived from an EMBL/GenBank/DDBJ whole genome shotgun (WGS) entry which is preliminary data.</text>
</comment>
<dbReference type="AlphaFoldDB" id="A0A4Z2FTC0"/>
<gene>
    <name evidence="1" type="ORF">EYF80_045354</name>
</gene>
<dbReference type="Proteomes" id="UP000314294">
    <property type="component" value="Unassembled WGS sequence"/>
</dbReference>
<organism evidence="1 2">
    <name type="scientific">Liparis tanakae</name>
    <name type="common">Tanaka's snailfish</name>
    <dbReference type="NCBI Taxonomy" id="230148"/>
    <lineage>
        <taxon>Eukaryota</taxon>
        <taxon>Metazoa</taxon>
        <taxon>Chordata</taxon>
        <taxon>Craniata</taxon>
        <taxon>Vertebrata</taxon>
        <taxon>Euteleostomi</taxon>
        <taxon>Actinopterygii</taxon>
        <taxon>Neopterygii</taxon>
        <taxon>Teleostei</taxon>
        <taxon>Neoteleostei</taxon>
        <taxon>Acanthomorphata</taxon>
        <taxon>Eupercaria</taxon>
        <taxon>Perciformes</taxon>
        <taxon>Cottioidei</taxon>
        <taxon>Cottales</taxon>
        <taxon>Liparidae</taxon>
        <taxon>Liparis</taxon>
    </lineage>
</organism>
<accession>A0A4Z2FTC0</accession>
<dbReference type="EMBL" id="SRLO01000901">
    <property type="protein sequence ID" value="TNN44466.1"/>
    <property type="molecule type" value="Genomic_DNA"/>
</dbReference>
<reference evidence="1 2" key="1">
    <citation type="submission" date="2019-03" db="EMBL/GenBank/DDBJ databases">
        <title>First draft genome of Liparis tanakae, snailfish: a comprehensive survey of snailfish specific genes.</title>
        <authorList>
            <person name="Kim W."/>
            <person name="Song I."/>
            <person name="Jeong J.-H."/>
            <person name="Kim D."/>
            <person name="Kim S."/>
            <person name="Ryu S."/>
            <person name="Song J.Y."/>
            <person name="Lee S.K."/>
        </authorList>
    </citation>
    <scope>NUCLEOTIDE SEQUENCE [LARGE SCALE GENOMIC DNA]</scope>
    <source>
        <tissue evidence="1">Muscle</tissue>
    </source>
</reference>
<evidence type="ECO:0000313" key="2">
    <source>
        <dbReference type="Proteomes" id="UP000314294"/>
    </source>
</evidence>